<dbReference type="PANTHER" id="PTHR44858:SF1">
    <property type="entry name" value="UDP-N-ACETYLGLUCOSAMINE--PEPTIDE N-ACETYLGLUCOSAMINYLTRANSFERASE SPINDLY-RELATED"/>
    <property type="match status" value="1"/>
</dbReference>
<dbReference type="Proteomes" id="UP000436483">
    <property type="component" value="Unassembled WGS sequence"/>
</dbReference>
<protein>
    <submittedName>
        <fullName evidence="5">Tetratricopeptide repeat protein</fullName>
    </submittedName>
</protein>
<feature type="repeat" description="TPR" evidence="3">
    <location>
        <begin position="62"/>
        <end position="95"/>
    </location>
</feature>
<evidence type="ECO:0000256" key="3">
    <source>
        <dbReference type="PROSITE-ProRule" id="PRU00339"/>
    </source>
</evidence>
<evidence type="ECO:0000313" key="6">
    <source>
        <dbReference type="Proteomes" id="UP000436483"/>
    </source>
</evidence>
<dbReference type="Gene3D" id="1.25.40.10">
    <property type="entry name" value="Tetratricopeptide repeat domain"/>
    <property type="match status" value="1"/>
</dbReference>
<keyword evidence="4" id="KW-0732">Signal</keyword>
<evidence type="ECO:0000313" key="5">
    <source>
        <dbReference type="EMBL" id="MXQ13817.1"/>
    </source>
</evidence>
<accession>A0A7X3SQS4</accession>
<feature type="repeat" description="TPR" evidence="3">
    <location>
        <begin position="96"/>
        <end position="129"/>
    </location>
</feature>
<dbReference type="PROSITE" id="PS50005">
    <property type="entry name" value="TPR"/>
    <property type="match status" value="2"/>
</dbReference>
<dbReference type="SMART" id="SM00028">
    <property type="entry name" value="TPR"/>
    <property type="match status" value="2"/>
</dbReference>
<keyword evidence="1" id="KW-0677">Repeat</keyword>
<keyword evidence="2 3" id="KW-0802">TPR repeat</keyword>
<dbReference type="PANTHER" id="PTHR44858">
    <property type="entry name" value="TETRATRICOPEPTIDE REPEAT PROTEIN 6"/>
    <property type="match status" value="1"/>
</dbReference>
<reference evidence="5 6" key="1">
    <citation type="submission" date="2019-12" db="EMBL/GenBank/DDBJ databases">
        <authorList>
            <person name="Yuan C.-G."/>
        </authorList>
    </citation>
    <scope>NUCLEOTIDE SEQUENCE [LARGE SCALE GENOMIC DNA]</scope>
    <source>
        <strain evidence="5 6">KCTC 23863</strain>
    </source>
</reference>
<gene>
    <name evidence="5" type="ORF">GR328_20615</name>
</gene>
<keyword evidence="6" id="KW-1185">Reference proteome</keyword>
<feature type="signal peptide" evidence="4">
    <location>
        <begin position="1"/>
        <end position="24"/>
    </location>
</feature>
<name>A0A7X3SQS4_9HYPH</name>
<dbReference type="EMBL" id="WURB01000021">
    <property type="protein sequence ID" value="MXQ13817.1"/>
    <property type="molecule type" value="Genomic_DNA"/>
</dbReference>
<dbReference type="RefSeq" id="WP_160887169.1">
    <property type="nucleotide sequence ID" value="NZ_WURB01000021.1"/>
</dbReference>
<sequence length="146" mass="15913">MIKRLLDISAVTASLILAAAPATASDDTAGMMRFCKLGAKDAPQAIYACTTVLENGDPSLKQEALLSRGLAYTSRRWYAQALADFDALVKLNPKMSGAWNSRGWVYLKTGRPREALADFDRALSLEKGEKYMINREAALKAIAEAQ</sequence>
<dbReference type="AlphaFoldDB" id="A0A7X3SQS4"/>
<proteinExistence type="predicted"/>
<comment type="caution">
    <text evidence="5">The sequence shown here is derived from an EMBL/GenBank/DDBJ whole genome shotgun (WGS) entry which is preliminary data.</text>
</comment>
<evidence type="ECO:0000256" key="1">
    <source>
        <dbReference type="ARBA" id="ARBA00022737"/>
    </source>
</evidence>
<feature type="chain" id="PRO_5031357688" evidence="4">
    <location>
        <begin position="25"/>
        <end position="146"/>
    </location>
</feature>
<dbReference type="Pfam" id="PF13432">
    <property type="entry name" value="TPR_16"/>
    <property type="match status" value="1"/>
</dbReference>
<dbReference type="InterPro" id="IPR050498">
    <property type="entry name" value="Ycf3"/>
</dbReference>
<dbReference type="InterPro" id="IPR011990">
    <property type="entry name" value="TPR-like_helical_dom_sf"/>
</dbReference>
<dbReference type="SUPFAM" id="SSF48452">
    <property type="entry name" value="TPR-like"/>
    <property type="match status" value="1"/>
</dbReference>
<dbReference type="GO" id="GO:0009279">
    <property type="term" value="C:cell outer membrane"/>
    <property type="evidence" value="ECO:0007669"/>
    <property type="project" value="TreeGrafter"/>
</dbReference>
<organism evidence="5 6">
    <name type="scientific">Microvirga makkahensis</name>
    <dbReference type="NCBI Taxonomy" id="1128670"/>
    <lineage>
        <taxon>Bacteria</taxon>
        <taxon>Pseudomonadati</taxon>
        <taxon>Pseudomonadota</taxon>
        <taxon>Alphaproteobacteria</taxon>
        <taxon>Hyphomicrobiales</taxon>
        <taxon>Methylobacteriaceae</taxon>
        <taxon>Microvirga</taxon>
    </lineage>
</organism>
<evidence type="ECO:0000256" key="2">
    <source>
        <dbReference type="ARBA" id="ARBA00022803"/>
    </source>
</evidence>
<dbReference type="InterPro" id="IPR019734">
    <property type="entry name" value="TPR_rpt"/>
</dbReference>
<evidence type="ECO:0000256" key="4">
    <source>
        <dbReference type="SAM" id="SignalP"/>
    </source>
</evidence>
<dbReference type="OrthoDB" id="9768004at2"/>
<reference evidence="5 6" key="2">
    <citation type="submission" date="2020-01" db="EMBL/GenBank/DDBJ databases">
        <title>Microvirga sp. nov., an arsenate reduction bacterium isolated from Tibet hotspring sediments.</title>
        <authorList>
            <person name="Xian W.-D."/>
            <person name="Li W.-J."/>
        </authorList>
    </citation>
    <scope>NUCLEOTIDE SEQUENCE [LARGE SCALE GENOMIC DNA]</scope>
    <source>
        <strain evidence="5 6">KCTC 23863</strain>
    </source>
</reference>
<dbReference type="GO" id="GO:0046813">
    <property type="term" value="P:receptor-mediated virion attachment to host cell"/>
    <property type="evidence" value="ECO:0007669"/>
    <property type="project" value="TreeGrafter"/>
</dbReference>